<sequence length="130" mass="13962">MPDLRKPAHQPARQRRRPRCANRPAGFALHETLCALIVLGAGLMPIMGLAPKALAQLRELDALAQAARLAVEMAELDAAQPALQSGRPDLWSSRCGNIPAFPCPENSRLIMAGRLGGQDGIPAIALWMQP</sequence>
<proteinExistence type="predicted"/>
<name>A0A1K0J7T5_CUPNE</name>
<dbReference type="AlphaFoldDB" id="A0A1K0J7T5"/>
<protein>
    <submittedName>
        <fullName evidence="1">Type II secretory pathway, pseudopilin PulG</fullName>
    </submittedName>
</protein>
<dbReference type="EMBL" id="FMSH01000055">
    <property type="protein sequence ID" value="SCU73999.1"/>
    <property type="molecule type" value="Genomic_DNA"/>
</dbReference>
<gene>
    <name evidence="1" type="primary">pulG</name>
    <name evidence="1" type="ORF">CNECB9_1480002</name>
</gene>
<reference evidence="1" key="1">
    <citation type="submission" date="2016-09" db="EMBL/GenBank/DDBJ databases">
        <authorList>
            <person name="Capua I."/>
            <person name="De Benedictis P."/>
            <person name="Joannis T."/>
            <person name="Lombin L.H."/>
            <person name="Cattoli G."/>
        </authorList>
    </citation>
    <scope>NUCLEOTIDE SEQUENCE</scope>
    <source>
        <strain evidence="1">B9</strain>
    </source>
</reference>
<organism evidence="1">
    <name type="scientific">Cupriavidus necator</name>
    <name type="common">Alcaligenes eutrophus</name>
    <name type="synonym">Ralstonia eutropha</name>
    <dbReference type="NCBI Taxonomy" id="106590"/>
    <lineage>
        <taxon>Bacteria</taxon>
        <taxon>Pseudomonadati</taxon>
        <taxon>Pseudomonadota</taxon>
        <taxon>Betaproteobacteria</taxon>
        <taxon>Burkholderiales</taxon>
        <taxon>Burkholderiaceae</taxon>
        <taxon>Cupriavidus</taxon>
    </lineage>
</organism>
<dbReference type="RefSeq" id="WP_340520890.1">
    <property type="nucleotide sequence ID" value="NZ_FMSH01000055.1"/>
</dbReference>
<evidence type="ECO:0000313" key="1">
    <source>
        <dbReference type="EMBL" id="SCU73999.1"/>
    </source>
</evidence>
<accession>A0A1K0J7T5</accession>